<dbReference type="GO" id="GO:0008017">
    <property type="term" value="F:microtubule binding"/>
    <property type="evidence" value="ECO:0007669"/>
    <property type="project" value="TreeGrafter"/>
</dbReference>
<sequence length="172" mass="19027">MESGFSSMVVSAVAIVCVHVLFPEGVGRTYSSEDTETGPQAHNLDKDWPHSTSITSNKEKERMKAREKETKERESRYSNGHLFTSLSVSSTTLCSACNKSITAKEALSCPTTEAGPGQEHCRIIKCGPPEQKSNTEGEAKFSHIPFRNAEAVLSWFSQRTLFTLSQQECLHQ</sequence>
<evidence type="ECO:0000313" key="3">
    <source>
        <dbReference type="EMBL" id="TRY65407.1"/>
    </source>
</evidence>
<dbReference type="AlphaFoldDB" id="A0A553NJ31"/>
<feature type="signal peptide" evidence="2">
    <location>
        <begin position="1"/>
        <end position="27"/>
    </location>
</feature>
<accession>A0A553NJ31</accession>
<proteinExistence type="predicted"/>
<dbReference type="GO" id="GO:0007015">
    <property type="term" value="P:actin filament organization"/>
    <property type="evidence" value="ECO:0007669"/>
    <property type="project" value="TreeGrafter"/>
</dbReference>
<gene>
    <name evidence="3" type="ORF">DNTS_009894</name>
</gene>
<protein>
    <submittedName>
        <fullName evidence="3">Uncharacterized protein</fullName>
    </submittedName>
</protein>
<name>A0A553NJ31_9TELE</name>
<reference evidence="3 4" key="1">
    <citation type="journal article" date="2019" name="Sci. Data">
        <title>Hybrid genome assembly and annotation of Danionella translucida.</title>
        <authorList>
            <person name="Kadobianskyi M."/>
            <person name="Schulze L."/>
            <person name="Schuelke M."/>
            <person name="Judkewitz B."/>
        </authorList>
    </citation>
    <scope>NUCLEOTIDE SEQUENCE [LARGE SCALE GENOMIC DNA]</scope>
    <source>
        <strain evidence="3 4">Bolton</strain>
    </source>
</reference>
<comment type="caution">
    <text evidence="3">The sequence shown here is derived from an EMBL/GenBank/DDBJ whole genome shotgun (WGS) entry which is preliminary data.</text>
</comment>
<feature type="compositionally biased region" description="Basic and acidic residues" evidence="1">
    <location>
        <begin position="57"/>
        <end position="76"/>
    </location>
</feature>
<dbReference type="SUPFAM" id="SSF57889">
    <property type="entry name" value="Cysteine-rich domain"/>
    <property type="match status" value="1"/>
</dbReference>
<evidence type="ECO:0000313" key="4">
    <source>
        <dbReference type="Proteomes" id="UP000316079"/>
    </source>
</evidence>
<dbReference type="STRING" id="623744.A0A553NJ31"/>
<keyword evidence="2" id="KW-0732">Signal</keyword>
<evidence type="ECO:0000256" key="1">
    <source>
        <dbReference type="SAM" id="MobiDB-lite"/>
    </source>
</evidence>
<dbReference type="OrthoDB" id="28045at2759"/>
<dbReference type="GO" id="GO:0032587">
    <property type="term" value="C:ruffle membrane"/>
    <property type="evidence" value="ECO:0007669"/>
    <property type="project" value="TreeGrafter"/>
</dbReference>
<evidence type="ECO:0000256" key="2">
    <source>
        <dbReference type="SAM" id="SignalP"/>
    </source>
</evidence>
<keyword evidence="4" id="KW-1185">Reference proteome</keyword>
<dbReference type="GO" id="GO:0000902">
    <property type="term" value="P:cell morphogenesis"/>
    <property type="evidence" value="ECO:0007669"/>
    <property type="project" value="TreeGrafter"/>
</dbReference>
<feature type="chain" id="PRO_5022223504" evidence="2">
    <location>
        <begin position="28"/>
        <end position="172"/>
    </location>
</feature>
<feature type="compositionally biased region" description="Polar residues" evidence="1">
    <location>
        <begin position="29"/>
        <end position="40"/>
    </location>
</feature>
<dbReference type="GO" id="GO:0045666">
    <property type="term" value="P:positive regulation of neuron differentiation"/>
    <property type="evidence" value="ECO:0007669"/>
    <property type="project" value="TreeGrafter"/>
</dbReference>
<organism evidence="3 4">
    <name type="scientific">Danionella cerebrum</name>
    <dbReference type="NCBI Taxonomy" id="2873325"/>
    <lineage>
        <taxon>Eukaryota</taxon>
        <taxon>Metazoa</taxon>
        <taxon>Chordata</taxon>
        <taxon>Craniata</taxon>
        <taxon>Vertebrata</taxon>
        <taxon>Euteleostomi</taxon>
        <taxon>Actinopterygii</taxon>
        <taxon>Neopterygii</taxon>
        <taxon>Teleostei</taxon>
        <taxon>Ostariophysi</taxon>
        <taxon>Cypriniformes</taxon>
        <taxon>Danionidae</taxon>
        <taxon>Danioninae</taxon>
        <taxon>Danionella</taxon>
    </lineage>
</organism>
<dbReference type="InterPro" id="IPR051632">
    <property type="entry name" value="Rho_GEF"/>
</dbReference>
<dbReference type="PANTHER" id="PTHR13944">
    <property type="entry name" value="AGAP007712-PA"/>
    <property type="match status" value="1"/>
</dbReference>
<feature type="region of interest" description="Disordered" evidence="1">
    <location>
        <begin position="29"/>
        <end position="77"/>
    </location>
</feature>
<dbReference type="GO" id="GO:0035023">
    <property type="term" value="P:regulation of Rho protein signal transduction"/>
    <property type="evidence" value="ECO:0007669"/>
    <property type="project" value="TreeGrafter"/>
</dbReference>
<dbReference type="InterPro" id="IPR046349">
    <property type="entry name" value="C1-like_sf"/>
</dbReference>
<dbReference type="PANTHER" id="PTHR13944:SF20">
    <property type="entry name" value="RHO GUANINE NUCLEOTIDE EXCHANGE FACTOR 2"/>
    <property type="match status" value="1"/>
</dbReference>
<dbReference type="EMBL" id="SRMA01026921">
    <property type="protein sequence ID" value="TRY65407.1"/>
    <property type="molecule type" value="Genomic_DNA"/>
</dbReference>
<dbReference type="Proteomes" id="UP000316079">
    <property type="component" value="Unassembled WGS sequence"/>
</dbReference>
<dbReference type="GO" id="GO:0005856">
    <property type="term" value="C:cytoskeleton"/>
    <property type="evidence" value="ECO:0007669"/>
    <property type="project" value="TreeGrafter"/>
</dbReference>